<proteinExistence type="predicted"/>
<dbReference type="Gene3D" id="3.30.1330.60">
    <property type="entry name" value="OmpA-like domain"/>
    <property type="match status" value="1"/>
</dbReference>
<reference evidence="3" key="1">
    <citation type="submission" date="2017-05" db="EMBL/GenBank/DDBJ databases">
        <authorList>
            <person name="Ray J."/>
            <person name="Price M."/>
            <person name="Deutschbauer A."/>
        </authorList>
    </citation>
    <scope>NUCLEOTIDE SEQUENCE [LARGE SCALE GENOMIC DNA]</scope>
    <source>
        <strain evidence="3">DSM 19842</strain>
    </source>
</reference>
<evidence type="ECO:0000313" key="2">
    <source>
        <dbReference type="EMBL" id="ARS36099.1"/>
    </source>
</evidence>
<dbReference type="STRING" id="709015.GCA_000472485_02436"/>
<keyword evidence="1" id="KW-0732">Signal</keyword>
<dbReference type="InterPro" id="IPR036737">
    <property type="entry name" value="OmpA-like_sf"/>
</dbReference>
<evidence type="ECO:0000313" key="3">
    <source>
        <dbReference type="Proteomes" id="UP000266292"/>
    </source>
</evidence>
<dbReference type="AlphaFoldDB" id="A0A1X9YT96"/>
<dbReference type="EMBL" id="CP021235">
    <property type="protein sequence ID" value="ARS36099.1"/>
    <property type="molecule type" value="Genomic_DNA"/>
</dbReference>
<dbReference type="SUPFAM" id="SSF82171">
    <property type="entry name" value="DPP6 N-terminal domain-like"/>
    <property type="match status" value="1"/>
</dbReference>
<evidence type="ECO:0000256" key="1">
    <source>
        <dbReference type="SAM" id="SignalP"/>
    </source>
</evidence>
<sequence length="393" mass="43146">MKRAIYTITLLLAAASAQAQTPIKQAREEIADVTLLGEHLLIYTKKEDQGQYLYREEKGSGHAEKDPQLNAGTVNTAVGTNAAGNELYVYQQSGRRSGRIAVYRLENGAFTKTEERKAPRFLNHSPNLGMHLSEDRKRLLITAELAKSEGYDDLYLSEWQNGRWSKPKNLGKEVNSRAAEFAPYVSGDSLFFSRKQGEAAYVYTVPLREGGTPAGEPVKLKGQVNREGAFNAYYKKAGEQELWVSAAADSYVAYLTEKEAPKAEPSEEPAAETVAAAGPAVASGTATAAGPVSEDAVLQLTYGFNQVYMNEESEKQLRSFLEALPNGAAIFVEGFSDAQGPEAGKVSVSRQRAAFVKWYILNKFNHKSFKTKTGSEVLQQVGEQARRVELKVQ</sequence>
<feature type="chain" id="PRO_5011003639" description="OmpA-like domain-containing protein" evidence="1">
    <location>
        <begin position="20"/>
        <end position="393"/>
    </location>
</feature>
<dbReference type="SUPFAM" id="SSF103088">
    <property type="entry name" value="OmpA-like"/>
    <property type="match status" value="1"/>
</dbReference>
<organism evidence="2 3">
    <name type="scientific">Pontibacter actiniarum</name>
    <dbReference type="NCBI Taxonomy" id="323450"/>
    <lineage>
        <taxon>Bacteria</taxon>
        <taxon>Pseudomonadati</taxon>
        <taxon>Bacteroidota</taxon>
        <taxon>Cytophagia</taxon>
        <taxon>Cytophagales</taxon>
        <taxon>Hymenobacteraceae</taxon>
        <taxon>Pontibacter</taxon>
    </lineage>
</organism>
<keyword evidence="3" id="KW-1185">Reference proteome</keyword>
<gene>
    <name evidence="2" type="ORF">CA264_12025</name>
</gene>
<dbReference type="KEGG" id="pact:CA264_12025"/>
<feature type="signal peptide" evidence="1">
    <location>
        <begin position="1"/>
        <end position="19"/>
    </location>
</feature>
<evidence type="ECO:0008006" key="4">
    <source>
        <dbReference type="Google" id="ProtNLM"/>
    </source>
</evidence>
<accession>A0A1X9YT96</accession>
<dbReference type="OrthoDB" id="9809364at2"/>
<dbReference type="Proteomes" id="UP000266292">
    <property type="component" value="Chromosome"/>
</dbReference>
<name>A0A1X9YT96_9BACT</name>
<dbReference type="RefSeq" id="WP_084196216.1">
    <property type="nucleotide sequence ID" value="NZ_CP021235.1"/>
</dbReference>
<protein>
    <recommendedName>
        <fullName evidence="4">OmpA-like domain-containing protein</fullName>
    </recommendedName>
</protein>